<dbReference type="EMBL" id="JH598094">
    <property type="status" value="NOT_ANNOTATED_CDS"/>
    <property type="molecule type" value="Genomic_DNA"/>
</dbReference>
<reference evidence="2" key="1">
    <citation type="journal article" date="2010" name="Science">
        <title>Signatures of adaptation to obligate biotrophy in the Hyaloperonospora arabidopsidis genome.</title>
        <authorList>
            <person name="Baxter L."/>
            <person name="Tripathy S."/>
            <person name="Ishaque N."/>
            <person name="Boot N."/>
            <person name="Cabral A."/>
            <person name="Kemen E."/>
            <person name="Thines M."/>
            <person name="Ah-Fong A."/>
            <person name="Anderson R."/>
            <person name="Badejoko W."/>
            <person name="Bittner-Eddy P."/>
            <person name="Boore J.L."/>
            <person name="Chibucos M.C."/>
            <person name="Coates M."/>
            <person name="Dehal P."/>
            <person name="Delehaunty K."/>
            <person name="Dong S."/>
            <person name="Downton P."/>
            <person name="Dumas B."/>
            <person name="Fabro G."/>
            <person name="Fronick C."/>
            <person name="Fuerstenberg S.I."/>
            <person name="Fulton L."/>
            <person name="Gaulin E."/>
            <person name="Govers F."/>
            <person name="Hughes L."/>
            <person name="Humphray S."/>
            <person name="Jiang R.H."/>
            <person name="Judelson H."/>
            <person name="Kamoun S."/>
            <person name="Kyung K."/>
            <person name="Meijer H."/>
            <person name="Minx P."/>
            <person name="Morris P."/>
            <person name="Nelson J."/>
            <person name="Phuntumart V."/>
            <person name="Qutob D."/>
            <person name="Rehmany A."/>
            <person name="Rougon-Cardoso A."/>
            <person name="Ryden P."/>
            <person name="Torto-Alalibo T."/>
            <person name="Studholme D."/>
            <person name="Wang Y."/>
            <person name="Win J."/>
            <person name="Wood J."/>
            <person name="Clifton S.W."/>
            <person name="Rogers J."/>
            <person name="Van den Ackerveken G."/>
            <person name="Jones J.D."/>
            <person name="McDowell J.M."/>
            <person name="Beynon J."/>
            <person name="Tyler B.M."/>
        </authorList>
    </citation>
    <scope>NUCLEOTIDE SEQUENCE [LARGE SCALE GENOMIC DNA]</scope>
    <source>
        <strain evidence="2">Emoy2</strain>
    </source>
</reference>
<dbReference type="AlphaFoldDB" id="M4B2N1"/>
<dbReference type="HOGENOM" id="CLU_2817921_0_0_1"/>
<evidence type="ECO:0000313" key="2">
    <source>
        <dbReference type="Proteomes" id="UP000011713"/>
    </source>
</evidence>
<sequence>MVQTYSASQDVLVMNLNWGNFCTDKETIDREHDTADEIHAVEKKERAAGAAFEAEAVAAHISQLAAT</sequence>
<dbReference type="VEuPathDB" id="FungiDB:HpaG800529"/>
<reference evidence="1" key="2">
    <citation type="submission" date="2015-06" db="UniProtKB">
        <authorList>
            <consortium name="EnsemblProtists"/>
        </authorList>
    </citation>
    <scope>IDENTIFICATION</scope>
    <source>
        <strain evidence="1">Emoy2</strain>
    </source>
</reference>
<dbReference type="EnsemblProtists" id="HpaT800529">
    <property type="protein sequence ID" value="HpaP800529"/>
    <property type="gene ID" value="HpaG800529"/>
</dbReference>
<proteinExistence type="predicted"/>
<keyword evidence="2" id="KW-1185">Reference proteome</keyword>
<evidence type="ECO:0000313" key="1">
    <source>
        <dbReference type="EnsemblProtists" id="HpaP800529"/>
    </source>
</evidence>
<dbReference type="InParanoid" id="M4B2N1"/>
<organism evidence="1 2">
    <name type="scientific">Hyaloperonospora arabidopsidis (strain Emoy2)</name>
    <name type="common">Downy mildew agent</name>
    <name type="synonym">Peronospora arabidopsidis</name>
    <dbReference type="NCBI Taxonomy" id="559515"/>
    <lineage>
        <taxon>Eukaryota</taxon>
        <taxon>Sar</taxon>
        <taxon>Stramenopiles</taxon>
        <taxon>Oomycota</taxon>
        <taxon>Peronosporomycetes</taxon>
        <taxon>Peronosporales</taxon>
        <taxon>Peronosporaceae</taxon>
        <taxon>Hyaloperonospora</taxon>
    </lineage>
</organism>
<dbReference type="Proteomes" id="UP000011713">
    <property type="component" value="Unassembled WGS sequence"/>
</dbReference>
<protein>
    <submittedName>
        <fullName evidence="1">Uncharacterized protein</fullName>
    </submittedName>
</protein>
<name>M4B2N1_HYAAE</name>
<accession>M4B2N1</accession>